<evidence type="ECO:0000313" key="4">
    <source>
        <dbReference type="Proteomes" id="UP000557307"/>
    </source>
</evidence>
<dbReference type="RefSeq" id="WP_184172852.1">
    <property type="nucleotide sequence ID" value="NZ_JACHGF010000002.1"/>
</dbReference>
<accession>A0A840TUU6</accession>
<keyword evidence="4" id="KW-1185">Reference proteome</keyword>
<dbReference type="GO" id="GO:0008270">
    <property type="term" value="F:zinc ion binding"/>
    <property type="evidence" value="ECO:0007669"/>
    <property type="project" value="InterPro"/>
</dbReference>
<dbReference type="AlphaFoldDB" id="A0A840TUU6"/>
<dbReference type="Pfam" id="PF01433">
    <property type="entry name" value="Peptidase_M1"/>
    <property type="match status" value="1"/>
</dbReference>
<evidence type="ECO:0000259" key="2">
    <source>
        <dbReference type="Pfam" id="PF01433"/>
    </source>
</evidence>
<dbReference type="EMBL" id="JACHGF010000002">
    <property type="protein sequence ID" value="MBB5283449.1"/>
    <property type="molecule type" value="Genomic_DNA"/>
</dbReference>
<protein>
    <recommendedName>
        <fullName evidence="2">Peptidase M1 membrane alanine aminopeptidase domain-containing protein</fullName>
    </recommendedName>
</protein>
<name>A0A840TUU6_9BACT</name>
<dbReference type="InterPro" id="IPR014782">
    <property type="entry name" value="Peptidase_M1_dom"/>
</dbReference>
<dbReference type="CDD" id="cd09604">
    <property type="entry name" value="M1_APN_like"/>
    <property type="match status" value="1"/>
</dbReference>
<dbReference type="Gene3D" id="1.10.390.10">
    <property type="entry name" value="Neutral Protease Domain 2"/>
    <property type="match status" value="1"/>
</dbReference>
<dbReference type="Proteomes" id="UP000557307">
    <property type="component" value="Unassembled WGS sequence"/>
</dbReference>
<sequence length="657" mass="73480">MRLLFVFLFLAASSGFAQPTQRSSVETTRRAIRQDVPMTNSIRKALAAGTRNFSGKPGPNYWQLETDFTIQASLDPSTQTITGTEKIRVHNHSPDDLKSLVLRLDHNVFRAEVPRGASTPAETTEGMVVTSIKVAGRAINLKSAPSGRNAAPPPGVYNLEQTVATILLPDPIKAGGQAEVEIAWRTKLPGGPNGRGHRMTQRFDSTLFQPTQWFPRLAKYDDLRGWETSPYLGPSEFYNNFGRYDVRLTVPAGWIVSGTGVLQNPDEVLTETTRKRLARVLDSNEEITIVAEKERGPGQGTAAGTQLTWHFVADRVNDFAWATSKDFVWKATRATIPGRGPIPIHMVYVPERAKLFERAGQITRHALEFYSALWAPYPFPQLTLQDGPSAGMEYPMVINSNQGAADHETAHQWWPMMVGTNETRYAWMDEGLNQYMNILSEADTKGVPYNLDGLGQSYGRMSGDENEAPLMWSANDAGSGYRYQTYVKTPLMLSMLGGIVGDEAVIKAMKDYTQAWSFKHPSPWDYIFFMNHALGQNLEWFWYYWLWTTESVNGSIQAVKTDRGTTTVTVHQAGEMPSPVVLQVEFEPEGPAIKALPNAQMINATTALVTWPVSVWFDGSRTFEASLNFGNRKIKKITFDPHRRFPDSDPSDNTWPR</sequence>
<proteinExistence type="predicted"/>
<reference evidence="3 4" key="1">
    <citation type="submission" date="2020-08" db="EMBL/GenBank/DDBJ databases">
        <title>Genomic Encyclopedia of Type Strains, Phase IV (KMG-IV): sequencing the most valuable type-strain genomes for metagenomic binning, comparative biology and taxonomic classification.</title>
        <authorList>
            <person name="Goeker M."/>
        </authorList>
    </citation>
    <scope>NUCLEOTIDE SEQUENCE [LARGE SCALE GENOMIC DNA]</scope>
    <source>
        <strain evidence="3 4">DSM 105074</strain>
    </source>
</reference>
<gene>
    <name evidence="3" type="ORF">HNQ92_001575</name>
</gene>
<organism evidence="3 4">
    <name type="scientific">Rhabdobacter roseus</name>
    <dbReference type="NCBI Taxonomy" id="1655419"/>
    <lineage>
        <taxon>Bacteria</taxon>
        <taxon>Pseudomonadati</taxon>
        <taxon>Bacteroidota</taxon>
        <taxon>Cytophagia</taxon>
        <taxon>Cytophagales</taxon>
        <taxon>Cytophagaceae</taxon>
        <taxon>Rhabdobacter</taxon>
    </lineage>
</organism>
<dbReference type="SUPFAM" id="SSF55486">
    <property type="entry name" value="Metalloproteases ('zincins'), catalytic domain"/>
    <property type="match status" value="1"/>
</dbReference>
<dbReference type="InterPro" id="IPR027268">
    <property type="entry name" value="Peptidase_M4/M1_CTD_sf"/>
</dbReference>
<evidence type="ECO:0000256" key="1">
    <source>
        <dbReference type="SAM" id="SignalP"/>
    </source>
</evidence>
<evidence type="ECO:0000313" key="3">
    <source>
        <dbReference type="EMBL" id="MBB5283449.1"/>
    </source>
</evidence>
<feature type="chain" id="PRO_5032892124" description="Peptidase M1 membrane alanine aminopeptidase domain-containing protein" evidence="1">
    <location>
        <begin position="18"/>
        <end position="657"/>
    </location>
</feature>
<dbReference type="GO" id="GO:0008237">
    <property type="term" value="F:metallopeptidase activity"/>
    <property type="evidence" value="ECO:0007669"/>
    <property type="project" value="InterPro"/>
</dbReference>
<feature type="signal peptide" evidence="1">
    <location>
        <begin position="1"/>
        <end position="17"/>
    </location>
</feature>
<keyword evidence="1" id="KW-0732">Signal</keyword>
<feature type="domain" description="Peptidase M1 membrane alanine aminopeptidase" evidence="2">
    <location>
        <begin position="405"/>
        <end position="545"/>
    </location>
</feature>
<comment type="caution">
    <text evidence="3">The sequence shown here is derived from an EMBL/GenBank/DDBJ whole genome shotgun (WGS) entry which is preliminary data.</text>
</comment>